<feature type="compositionally biased region" description="Low complexity" evidence="1">
    <location>
        <begin position="50"/>
        <end position="84"/>
    </location>
</feature>
<sequence length="569" mass="59033">MAEFPWQKAGDDDAPRFPWQKPEDEADDEARVESSMPWLRPGDDDRAALAEDPAPASTPAASTPPARAPEASAGHADAGDSAPSEPAPSEPAPAEPAHTEPVHAEPAHTDEIPPEAAEPDAAEASEPPLTEQARPERTRTEETARIRPDTPATVRSDAGGDTAAGAGPATEATSAGEVPPSTFTPPWRPDASRPDASRPHSKKPRPTPRAVTDPAPGPGPAPKRGRAAKIAGASTLAAVAGAIVLGIGAALFASGSGSPDAVETSPTPTVVPLAADEIAMDAAGAFVDAIASGNAPAALAMLGAAESTLTSEDTWRTMVENYPITDVAVVNLGDGSWQTQPIDVSYTMNGESVSFMLSVEVDVTEPENTVIDFDLPTLEITDGFEGFDITLNGVALPESGAASYEVLPGAYTVGTTTEYFRIEPAPVIASSSMAFLYPYEHEPTLTEDGVAKFREAVRASAEACVGSTTLDAGCGLSVTGGLEGGGSLVDGTVERSLSDEQWALIDAMVPSASSFDGAKVQEGEFVGDVTFYADWQQNGYSGRDEIHGGPWLYRPHVDFSDPALPVTWE</sequence>
<feature type="compositionally biased region" description="Low complexity" evidence="1">
    <location>
        <begin position="156"/>
        <end position="177"/>
    </location>
</feature>
<keyword evidence="4" id="KW-1185">Reference proteome</keyword>
<keyword evidence="2" id="KW-1133">Transmembrane helix</keyword>
<keyword evidence="2" id="KW-0812">Transmembrane</keyword>
<gene>
    <name evidence="3" type="ORF">GCM10010910_10590</name>
</gene>
<evidence type="ECO:0000313" key="4">
    <source>
        <dbReference type="Proteomes" id="UP000638043"/>
    </source>
</evidence>
<evidence type="ECO:0000313" key="3">
    <source>
        <dbReference type="EMBL" id="GGO61838.1"/>
    </source>
</evidence>
<accession>A0ABQ2N3N8</accession>
<dbReference type="Proteomes" id="UP000638043">
    <property type="component" value="Unassembled WGS sequence"/>
</dbReference>
<evidence type="ECO:0000256" key="2">
    <source>
        <dbReference type="SAM" id="Phobius"/>
    </source>
</evidence>
<keyword evidence="2" id="KW-0472">Membrane</keyword>
<reference evidence="4" key="1">
    <citation type="journal article" date="2019" name="Int. J. Syst. Evol. Microbiol.">
        <title>The Global Catalogue of Microorganisms (GCM) 10K type strain sequencing project: providing services to taxonomists for standard genome sequencing and annotation.</title>
        <authorList>
            <consortium name="The Broad Institute Genomics Platform"/>
            <consortium name="The Broad Institute Genome Sequencing Center for Infectious Disease"/>
            <person name="Wu L."/>
            <person name="Ma J."/>
        </authorList>
    </citation>
    <scope>NUCLEOTIDE SEQUENCE [LARGE SCALE GENOMIC DNA]</scope>
    <source>
        <strain evidence="4">CGMCC 4.7181</strain>
    </source>
</reference>
<protein>
    <submittedName>
        <fullName evidence="3">Uncharacterized protein</fullName>
    </submittedName>
</protein>
<feature type="compositionally biased region" description="Basic and acidic residues" evidence="1">
    <location>
        <begin position="97"/>
        <end position="111"/>
    </location>
</feature>
<feature type="region of interest" description="Disordered" evidence="1">
    <location>
        <begin position="1"/>
        <end position="227"/>
    </location>
</feature>
<dbReference type="RefSeq" id="WP_188700331.1">
    <property type="nucleotide sequence ID" value="NZ_BMMQ01000002.1"/>
</dbReference>
<dbReference type="EMBL" id="BMMQ01000002">
    <property type="protein sequence ID" value="GGO61838.1"/>
    <property type="molecule type" value="Genomic_DNA"/>
</dbReference>
<name>A0ABQ2N3N8_9MICO</name>
<comment type="caution">
    <text evidence="3">The sequence shown here is derived from an EMBL/GenBank/DDBJ whole genome shotgun (WGS) entry which is preliminary data.</text>
</comment>
<organism evidence="3 4">
    <name type="scientific">Microbacterium nanhaiense</name>
    <dbReference type="NCBI Taxonomy" id="1301026"/>
    <lineage>
        <taxon>Bacteria</taxon>
        <taxon>Bacillati</taxon>
        <taxon>Actinomycetota</taxon>
        <taxon>Actinomycetes</taxon>
        <taxon>Micrococcales</taxon>
        <taxon>Microbacteriaceae</taxon>
        <taxon>Microbacterium</taxon>
    </lineage>
</organism>
<feature type="compositionally biased region" description="Pro residues" evidence="1">
    <location>
        <begin position="85"/>
        <end position="94"/>
    </location>
</feature>
<feature type="compositionally biased region" description="Basic and acidic residues" evidence="1">
    <location>
        <begin position="133"/>
        <end position="148"/>
    </location>
</feature>
<evidence type="ECO:0000256" key="1">
    <source>
        <dbReference type="SAM" id="MobiDB-lite"/>
    </source>
</evidence>
<feature type="transmembrane region" description="Helical" evidence="2">
    <location>
        <begin position="230"/>
        <end position="253"/>
    </location>
</feature>
<proteinExistence type="predicted"/>